<feature type="binding site" evidence="9">
    <location>
        <begin position="317"/>
        <end position="321"/>
    </location>
    <ligand>
        <name>ATP</name>
        <dbReference type="ChEBI" id="CHEBI:30616"/>
    </ligand>
</feature>
<dbReference type="Proteomes" id="UP000207598">
    <property type="component" value="Unassembled WGS sequence"/>
</dbReference>
<dbReference type="PROSITE" id="PS01075">
    <property type="entry name" value="ACETATE_KINASE_1"/>
    <property type="match status" value="1"/>
</dbReference>
<feature type="active site" description="Proton donor/acceptor" evidence="9">
    <location>
        <position position="142"/>
    </location>
</feature>
<keyword evidence="2 9" id="KW-0963">Cytoplasm</keyword>
<evidence type="ECO:0000256" key="3">
    <source>
        <dbReference type="ARBA" id="ARBA00022679"/>
    </source>
</evidence>
<keyword evidence="6 9" id="KW-0418">Kinase</keyword>
<keyword evidence="5 9" id="KW-0547">Nucleotide-binding</keyword>
<name>A0A238JP97_9RHOB</name>
<dbReference type="EC" id="2.7.2.1" evidence="9"/>
<dbReference type="InterPro" id="IPR043129">
    <property type="entry name" value="ATPase_NBD"/>
</dbReference>
<dbReference type="InterPro" id="IPR000890">
    <property type="entry name" value="Aliphatic_acid_kin_short-chain"/>
</dbReference>
<feature type="binding site" evidence="9">
    <location>
        <position position="368"/>
    </location>
    <ligand>
        <name>Mg(2+)</name>
        <dbReference type="ChEBI" id="CHEBI:18420"/>
    </ligand>
</feature>
<dbReference type="RefSeq" id="WP_094018929.1">
    <property type="nucleotide sequence ID" value="NZ_FXYF01000001.1"/>
</dbReference>
<dbReference type="PANTHER" id="PTHR21060:SF21">
    <property type="entry name" value="ACETATE KINASE"/>
    <property type="match status" value="1"/>
</dbReference>
<dbReference type="GO" id="GO:0006085">
    <property type="term" value="P:acetyl-CoA biosynthetic process"/>
    <property type="evidence" value="ECO:0007669"/>
    <property type="project" value="UniProtKB-UniRule"/>
</dbReference>
<feature type="binding site" evidence="9">
    <location>
        <position position="85"/>
    </location>
    <ligand>
        <name>substrate</name>
    </ligand>
</feature>
<comment type="pathway">
    <text evidence="9">Metabolic intermediate biosynthesis; acetyl-CoA biosynthesis; acetyl-CoA from acetate: step 1/2.</text>
</comment>
<evidence type="ECO:0000256" key="2">
    <source>
        <dbReference type="ARBA" id="ARBA00022490"/>
    </source>
</evidence>
<evidence type="ECO:0000256" key="1">
    <source>
        <dbReference type="ARBA" id="ARBA00008748"/>
    </source>
</evidence>
<dbReference type="NCBIfam" id="TIGR00016">
    <property type="entry name" value="ackA"/>
    <property type="match status" value="1"/>
</dbReference>
<protein>
    <recommendedName>
        <fullName evidence="9">Acetate kinase</fullName>
        <ecNumber evidence="9">2.7.2.1</ecNumber>
    </recommendedName>
    <alternativeName>
        <fullName evidence="9">Acetokinase</fullName>
    </alternativeName>
</protein>
<dbReference type="GO" id="GO:0005524">
    <property type="term" value="F:ATP binding"/>
    <property type="evidence" value="ECO:0007669"/>
    <property type="project" value="UniProtKB-KW"/>
</dbReference>
<feature type="binding site" evidence="9">
    <location>
        <position position="12"/>
    </location>
    <ligand>
        <name>Mg(2+)</name>
        <dbReference type="ChEBI" id="CHEBI:18420"/>
    </ligand>
</feature>
<keyword evidence="8 9" id="KW-0460">Magnesium</keyword>
<comment type="similarity">
    <text evidence="1 9 10">Belongs to the acetokinase family.</text>
</comment>
<proteinExistence type="inferred from homology"/>
<organism evidence="11 12">
    <name type="scientific">Maliponia aquimaris</name>
    <dbReference type="NCBI Taxonomy" id="1673631"/>
    <lineage>
        <taxon>Bacteria</taxon>
        <taxon>Pseudomonadati</taxon>
        <taxon>Pseudomonadota</taxon>
        <taxon>Alphaproteobacteria</taxon>
        <taxon>Rhodobacterales</taxon>
        <taxon>Paracoccaceae</taxon>
        <taxon>Maliponia</taxon>
    </lineage>
</organism>
<feature type="binding site" evidence="9">
    <location>
        <position position="19"/>
    </location>
    <ligand>
        <name>ATP</name>
        <dbReference type="ChEBI" id="CHEBI:30616"/>
    </ligand>
</feature>
<feature type="site" description="Transition state stabilizer" evidence="9">
    <location>
        <position position="232"/>
    </location>
</feature>
<evidence type="ECO:0000256" key="10">
    <source>
        <dbReference type="RuleBase" id="RU003835"/>
    </source>
</evidence>
<dbReference type="GO" id="GO:0006083">
    <property type="term" value="P:acetate metabolic process"/>
    <property type="evidence" value="ECO:0007669"/>
    <property type="project" value="TreeGrafter"/>
</dbReference>
<dbReference type="EMBL" id="FXYF01000001">
    <property type="protein sequence ID" value="SMX31692.1"/>
    <property type="molecule type" value="Genomic_DNA"/>
</dbReference>
<feature type="site" description="Transition state stabilizer" evidence="9">
    <location>
        <position position="173"/>
    </location>
</feature>
<keyword evidence="7 9" id="KW-0067">ATP-binding</keyword>
<evidence type="ECO:0000256" key="4">
    <source>
        <dbReference type="ARBA" id="ARBA00022723"/>
    </source>
</evidence>
<evidence type="ECO:0000256" key="7">
    <source>
        <dbReference type="ARBA" id="ARBA00022840"/>
    </source>
</evidence>
<evidence type="ECO:0000256" key="6">
    <source>
        <dbReference type="ARBA" id="ARBA00022777"/>
    </source>
</evidence>
<evidence type="ECO:0000256" key="9">
    <source>
        <dbReference type="HAMAP-Rule" id="MF_00020"/>
    </source>
</evidence>
<keyword evidence="4 9" id="KW-0479">Metal-binding</keyword>
<dbReference type="PROSITE" id="PS01076">
    <property type="entry name" value="ACETATE_KINASE_2"/>
    <property type="match status" value="1"/>
</dbReference>
<dbReference type="InterPro" id="IPR004372">
    <property type="entry name" value="Ac/propionate_kinase"/>
</dbReference>
<sequence>MAEATGEVLVLNVGSSSIKLALYDADLREVLRGSVSGIGAQAVLKMGEARETAALPDHRAALDAVLRALEARGVKASDLRAVAHRVVHGGADLIAPQRVTPEVRDAIAACVPLAPLHNPHQLAAIDALTALAPDLPQVACFDTAFHATNPEVATRYALPDACAGAGIRRYGFHGLSFTGLVERLATLAGDLPDRVLAFHLGNGASACAIRGGQSVATTMGYSPTDGLTMGTRSGTIDPMVVLRLAGELGIDGAAHLLNHESGLAGLSGGISDMRALEASPDPASAFAIAHFTYWARRHGGSLIAAMEGVDAIVFTGGIGENAPAIRAAICDGFGWLGARLDPAKNARNAPRLQAEGSSVTLWVIPAEEERVIAEAALRVVAAA</sequence>
<keyword evidence="3 9" id="KW-0808">Transferase</keyword>
<evidence type="ECO:0000256" key="8">
    <source>
        <dbReference type="ARBA" id="ARBA00022842"/>
    </source>
</evidence>
<dbReference type="SUPFAM" id="SSF53067">
    <property type="entry name" value="Actin-like ATPase domain"/>
    <property type="match status" value="2"/>
</dbReference>
<dbReference type="OrthoDB" id="9802453at2"/>
<dbReference type="HAMAP" id="MF_00020">
    <property type="entry name" value="Acetate_kinase"/>
    <property type="match status" value="1"/>
</dbReference>
<dbReference type="PIRSF" id="PIRSF000722">
    <property type="entry name" value="Acetate_prop_kin"/>
    <property type="match status" value="1"/>
</dbReference>
<dbReference type="GO" id="GO:0008776">
    <property type="term" value="F:acetate kinase activity"/>
    <property type="evidence" value="ECO:0007669"/>
    <property type="project" value="UniProtKB-UniRule"/>
</dbReference>
<comment type="subunit">
    <text evidence="9">Homodimer.</text>
</comment>
<evidence type="ECO:0000313" key="11">
    <source>
        <dbReference type="EMBL" id="SMX31692.1"/>
    </source>
</evidence>
<comment type="function">
    <text evidence="9">Catalyzes the formation of acetyl phosphate from acetate and ATP. Can also catalyze the reverse reaction.</text>
</comment>
<dbReference type="PANTHER" id="PTHR21060">
    <property type="entry name" value="ACETATE KINASE"/>
    <property type="match status" value="1"/>
</dbReference>
<feature type="binding site" evidence="9">
    <location>
        <begin position="199"/>
        <end position="203"/>
    </location>
    <ligand>
        <name>ATP</name>
        <dbReference type="ChEBI" id="CHEBI:30616"/>
    </ligand>
</feature>
<comment type="cofactor">
    <cofactor evidence="9">
        <name>Mg(2+)</name>
        <dbReference type="ChEBI" id="CHEBI:18420"/>
    </cofactor>
    <cofactor evidence="9">
        <name>Mn(2+)</name>
        <dbReference type="ChEBI" id="CHEBI:29035"/>
    </cofactor>
    <text evidence="9">Mg(2+). Can also accept Mn(2+).</text>
</comment>
<reference evidence="11 12" key="1">
    <citation type="submission" date="2017-05" db="EMBL/GenBank/DDBJ databases">
        <authorList>
            <person name="Song R."/>
            <person name="Chenine A.L."/>
            <person name="Ruprecht R.M."/>
        </authorList>
    </citation>
    <scope>NUCLEOTIDE SEQUENCE [LARGE SCALE GENOMIC DNA]</scope>
    <source>
        <strain evidence="11 12">CECT 8898</strain>
    </source>
</reference>
<evidence type="ECO:0000313" key="12">
    <source>
        <dbReference type="Proteomes" id="UP000207598"/>
    </source>
</evidence>
<gene>
    <name evidence="9 11" type="primary">ackA</name>
    <name evidence="11" type="ORF">MAA8898_00007</name>
</gene>
<dbReference type="InterPro" id="IPR023865">
    <property type="entry name" value="Aliphatic_acid_kinase_CS"/>
</dbReference>
<dbReference type="Pfam" id="PF00871">
    <property type="entry name" value="Acetate_kinase"/>
    <property type="match status" value="1"/>
</dbReference>
<comment type="catalytic activity">
    <reaction evidence="9">
        <text>acetate + ATP = acetyl phosphate + ADP</text>
        <dbReference type="Rhea" id="RHEA:11352"/>
        <dbReference type="ChEBI" id="CHEBI:22191"/>
        <dbReference type="ChEBI" id="CHEBI:30089"/>
        <dbReference type="ChEBI" id="CHEBI:30616"/>
        <dbReference type="ChEBI" id="CHEBI:456216"/>
        <dbReference type="EC" id="2.7.2.1"/>
    </reaction>
</comment>
<dbReference type="Gene3D" id="3.30.420.40">
    <property type="match status" value="2"/>
</dbReference>
<comment type="subcellular location">
    <subcellularLocation>
        <location evidence="9">Cytoplasm</location>
    </subcellularLocation>
</comment>
<dbReference type="PRINTS" id="PR00471">
    <property type="entry name" value="ACETATEKNASE"/>
</dbReference>
<dbReference type="UniPathway" id="UPA00340">
    <property type="reaction ID" value="UER00458"/>
</dbReference>
<accession>A0A238JP97</accession>
<dbReference type="GO" id="GO:0000287">
    <property type="term" value="F:magnesium ion binding"/>
    <property type="evidence" value="ECO:0007669"/>
    <property type="project" value="UniProtKB-UniRule"/>
</dbReference>
<evidence type="ECO:0000256" key="5">
    <source>
        <dbReference type="ARBA" id="ARBA00022741"/>
    </source>
</evidence>
<dbReference type="AlphaFoldDB" id="A0A238JP97"/>
<feature type="binding site" evidence="9">
    <location>
        <begin position="272"/>
        <end position="274"/>
    </location>
    <ligand>
        <name>ATP</name>
        <dbReference type="ChEBI" id="CHEBI:30616"/>
    </ligand>
</feature>
<keyword evidence="12" id="KW-1185">Reference proteome</keyword>
<dbReference type="GO" id="GO:0005829">
    <property type="term" value="C:cytosol"/>
    <property type="evidence" value="ECO:0007669"/>
    <property type="project" value="TreeGrafter"/>
</dbReference>